<evidence type="ECO:0000259" key="1">
    <source>
        <dbReference type="Pfam" id="PF00107"/>
    </source>
</evidence>
<dbReference type="Proteomes" id="UP000762676">
    <property type="component" value="Unassembled WGS sequence"/>
</dbReference>
<dbReference type="SUPFAM" id="SSF51735">
    <property type="entry name" value="NAD(P)-binding Rossmann-fold domains"/>
    <property type="match status" value="1"/>
</dbReference>
<evidence type="ECO:0000313" key="3">
    <source>
        <dbReference type="Proteomes" id="UP000762676"/>
    </source>
</evidence>
<sequence>RVLLHNQVQLAKLAGCHVIGTCSTDEKASFLKSIGCDRPIIYTRESLDDVLTNEYPEGIDVIYESVGGEMFNTCLKQ</sequence>
<dbReference type="AlphaFoldDB" id="A0AAV4FLD4"/>
<dbReference type="InterPro" id="IPR036291">
    <property type="entry name" value="NAD(P)-bd_dom_sf"/>
</dbReference>
<feature type="non-terminal residue" evidence="2">
    <location>
        <position position="1"/>
    </location>
</feature>
<name>A0AAV4FLD4_9GAST</name>
<reference evidence="2 3" key="1">
    <citation type="journal article" date="2021" name="Elife">
        <title>Chloroplast acquisition without the gene transfer in kleptoplastic sea slugs, Plakobranchus ocellatus.</title>
        <authorList>
            <person name="Maeda T."/>
            <person name="Takahashi S."/>
            <person name="Yoshida T."/>
            <person name="Shimamura S."/>
            <person name="Takaki Y."/>
            <person name="Nagai Y."/>
            <person name="Toyoda A."/>
            <person name="Suzuki Y."/>
            <person name="Arimoto A."/>
            <person name="Ishii H."/>
            <person name="Satoh N."/>
            <person name="Nishiyama T."/>
            <person name="Hasebe M."/>
            <person name="Maruyama T."/>
            <person name="Minagawa J."/>
            <person name="Obokata J."/>
            <person name="Shigenobu S."/>
        </authorList>
    </citation>
    <scope>NUCLEOTIDE SEQUENCE [LARGE SCALE GENOMIC DNA]</scope>
</reference>
<accession>A0AAV4FLD4</accession>
<dbReference type="Gene3D" id="3.40.50.720">
    <property type="entry name" value="NAD(P)-binding Rossmann-like Domain"/>
    <property type="match status" value="1"/>
</dbReference>
<keyword evidence="3" id="KW-1185">Reference proteome</keyword>
<proteinExistence type="predicted"/>
<dbReference type="EMBL" id="BMAT01004423">
    <property type="protein sequence ID" value="GFR73191.1"/>
    <property type="molecule type" value="Genomic_DNA"/>
</dbReference>
<organism evidence="2 3">
    <name type="scientific">Elysia marginata</name>
    <dbReference type="NCBI Taxonomy" id="1093978"/>
    <lineage>
        <taxon>Eukaryota</taxon>
        <taxon>Metazoa</taxon>
        <taxon>Spiralia</taxon>
        <taxon>Lophotrochozoa</taxon>
        <taxon>Mollusca</taxon>
        <taxon>Gastropoda</taxon>
        <taxon>Heterobranchia</taxon>
        <taxon>Euthyneura</taxon>
        <taxon>Panpulmonata</taxon>
        <taxon>Sacoglossa</taxon>
        <taxon>Placobranchoidea</taxon>
        <taxon>Plakobranchidae</taxon>
        <taxon>Elysia</taxon>
    </lineage>
</organism>
<dbReference type="GO" id="GO:0005739">
    <property type="term" value="C:mitochondrion"/>
    <property type="evidence" value="ECO:0007669"/>
    <property type="project" value="TreeGrafter"/>
</dbReference>
<dbReference type="PANTHER" id="PTHR43677">
    <property type="entry name" value="SHORT-CHAIN DEHYDROGENASE/REDUCTASE"/>
    <property type="match status" value="1"/>
</dbReference>
<dbReference type="Pfam" id="PF00107">
    <property type="entry name" value="ADH_zinc_N"/>
    <property type="match status" value="1"/>
</dbReference>
<comment type="caution">
    <text evidence="2">The sequence shown here is derived from an EMBL/GenBank/DDBJ whole genome shotgun (WGS) entry which is preliminary data.</text>
</comment>
<protein>
    <submittedName>
        <fullName evidence="2">Zinc-binding alcohol dehydrogenase domain-containing protein 2-like</fullName>
    </submittedName>
</protein>
<gene>
    <name evidence="2" type="ORF">ElyMa_002131900</name>
</gene>
<dbReference type="InterPro" id="IPR013149">
    <property type="entry name" value="ADH-like_C"/>
</dbReference>
<dbReference type="GO" id="GO:0016491">
    <property type="term" value="F:oxidoreductase activity"/>
    <property type="evidence" value="ECO:0007669"/>
    <property type="project" value="TreeGrafter"/>
</dbReference>
<dbReference type="InterPro" id="IPR051397">
    <property type="entry name" value="Zn-ADH-like_protein"/>
</dbReference>
<evidence type="ECO:0000313" key="2">
    <source>
        <dbReference type="EMBL" id="GFR73191.1"/>
    </source>
</evidence>
<feature type="domain" description="Alcohol dehydrogenase-like C-terminal" evidence="1">
    <location>
        <begin position="8"/>
        <end position="76"/>
    </location>
</feature>
<dbReference type="PANTHER" id="PTHR43677:SF3">
    <property type="entry name" value="PROSTAGLANDIN REDUCTASE 3"/>
    <property type="match status" value="1"/>
</dbReference>